<sequence length="61" mass="7125">MDLNLNILNFVSNSIISLHFYKKGFLGLMPKCRQLHTSFNTIPHHKIKIPIFVPNRIARHV</sequence>
<proteinExistence type="predicted"/>
<comment type="caution">
    <text evidence="1">The sequence shown here is derived from an EMBL/GenBank/DDBJ whole genome shotgun (WGS) entry which is preliminary data.</text>
</comment>
<keyword evidence="2" id="KW-1185">Reference proteome</keyword>
<dbReference type="EMBL" id="FNQC01000007">
    <property type="protein sequence ID" value="SDZ18261.1"/>
    <property type="molecule type" value="Genomic_DNA"/>
</dbReference>
<reference evidence="1 2" key="1">
    <citation type="submission" date="2016-10" db="EMBL/GenBank/DDBJ databases">
        <authorList>
            <person name="Varghese N."/>
            <person name="Submissions S."/>
        </authorList>
    </citation>
    <scope>NUCLEOTIDE SEQUENCE [LARGE SCALE GENOMIC DNA]</scope>
    <source>
        <strain evidence="1 2">DSM 17997</strain>
    </source>
</reference>
<organism evidence="1 2">
    <name type="scientific">Rhodonellum ikkaensis</name>
    <dbReference type="NCBI Taxonomy" id="336829"/>
    <lineage>
        <taxon>Bacteria</taxon>
        <taxon>Pseudomonadati</taxon>
        <taxon>Bacteroidota</taxon>
        <taxon>Cytophagia</taxon>
        <taxon>Cytophagales</taxon>
        <taxon>Cytophagaceae</taxon>
        <taxon>Rhodonellum</taxon>
    </lineage>
</organism>
<accession>A0A1H3QYU1</accession>
<name>A0A1H3QYU1_9BACT</name>
<evidence type="ECO:0000313" key="1">
    <source>
        <dbReference type="EMBL" id="SDZ18261.1"/>
    </source>
</evidence>
<evidence type="ECO:0000313" key="2">
    <source>
        <dbReference type="Proteomes" id="UP000199663"/>
    </source>
</evidence>
<protein>
    <submittedName>
        <fullName evidence="1">Uncharacterized protein</fullName>
    </submittedName>
</protein>
<dbReference type="Proteomes" id="UP000199663">
    <property type="component" value="Unassembled WGS sequence"/>
</dbReference>
<gene>
    <name evidence="1" type="ORF">SAMN05444412_10771</name>
</gene>